<keyword evidence="1" id="KW-0472">Membrane</keyword>
<protein>
    <submittedName>
        <fullName evidence="3">Metal transporter</fullName>
    </submittedName>
</protein>
<organism evidence="3 4">
    <name type="scientific">Streptomyces xanthochromogenes</name>
    <dbReference type="NCBI Taxonomy" id="67384"/>
    <lineage>
        <taxon>Bacteria</taxon>
        <taxon>Bacillati</taxon>
        <taxon>Actinomycetota</taxon>
        <taxon>Actinomycetes</taxon>
        <taxon>Kitasatosporales</taxon>
        <taxon>Streptomycetaceae</taxon>
        <taxon>Streptomyces</taxon>
    </lineage>
</organism>
<gene>
    <name evidence="3" type="ORF">GCM10010326_11320</name>
</gene>
<feature type="transmembrane region" description="Helical" evidence="1">
    <location>
        <begin position="128"/>
        <end position="148"/>
    </location>
</feature>
<comment type="caution">
    <text evidence="3">The sequence shown here is derived from an EMBL/GenBank/DDBJ whole genome shotgun (WGS) entry which is preliminary data.</text>
</comment>
<accession>A0ABQ2ZQB2</accession>
<evidence type="ECO:0000259" key="2">
    <source>
        <dbReference type="Pfam" id="PF07885"/>
    </source>
</evidence>
<feature type="transmembrane region" description="Helical" evidence="1">
    <location>
        <begin position="29"/>
        <end position="48"/>
    </location>
</feature>
<proteinExistence type="predicted"/>
<name>A0ABQ2ZQB2_9ACTN</name>
<dbReference type="SUPFAM" id="SSF81324">
    <property type="entry name" value="Voltage-gated potassium channels"/>
    <property type="match status" value="1"/>
</dbReference>
<evidence type="ECO:0000313" key="4">
    <source>
        <dbReference type="Proteomes" id="UP000600946"/>
    </source>
</evidence>
<dbReference type="Gene3D" id="1.10.287.70">
    <property type="match status" value="1"/>
</dbReference>
<dbReference type="EMBL" id="BMUU01000001">
    <property type="protein sequence ID" value="GGY19946.1"/>
    <property type="molecule type" value="Genomic_DNA"/>
</dbReference>
<feature type="domain" description="Potassium channel" evidence="2">
    <location>
        <begin position="70"/>
        <end position="140"/>
    </location>
</feature>
<keyword evidence="4" id="KW-1185">Reference proteome</keyword>
<dbReference type="Proteomes" id="UP000600946">
    <property type="component" value="Unassembled WGS sequence"/>
</dbReference>
<dbReference type="InterPro" id="IPR013099">
    <property type="entry name" value="K_chnl_dom"/>
</dbReference>
<keyword evidence="1" id="KW-0812">Transmembrane</keyword>
<reference evidence="4" key="1">
    <citation type="journal article" date="2019" name="Int. J. Syst. Evol. Microbiol.">
        <title>The Global Catalogue of Microorganisms (GCM) 10K type strain sequencing project: providing services to taxonomists for standard genome sequencing and annotation.</title>
        <authorList>
            <consortium name="The Broad Institute Genomics Platform"/>
            <consortium name="The Broad Institute Genome Sequencing Center for Infectious Disease"/>
            <person name="Wu L."/>
            <person name="Ma J."/>
        </authorList>
    </citation>
    <scope>NUCLEOTIDE SEQUENCE [LARGE SCALE GENOMIC DNA]</scope>
    <source>
        <strain evidence="4">JCM 4594</strain>
    </source>
</reference>
<dbReference type="Pfam" id="PF07885">
    <property type="entry name" value="Ion_trans_2"/>
    <property type="match status" value="1"/>
</dbReference>
<evidence type="ECO:0000256" key="1">
    <source>
        <dbReference type="SAM" id="Phobius"/>
    </source>
</evidence>
<sequence length="173" mass="18710">MLRAVASAVLVTALYYVAPLDWGFGVGTVAVFLGALAVFGWLLVRQLGSITRAQYPWLRAMEALAVAVPLFLVLFSATYFLLAHDVPGSFSEPLTRTASLYFTISVFVTVGFGDIVPTSEAARALTSVQMIVDLIVLAVLGKAVFGAVRMGRRRRRAESGSGPEPDWWSEDLP</sequence>
<feature type="transmembrane region" description="Helical" evidence="1">
    <location>
        <begin position="60"/>
        <end position="82"/>
    </location>
</feature>
<evidence type="ECO:0000313" key="3">
    <source>
        <dbReference type="EMBL" id="GGY19946.1"/>
    </source>
</evidence>
<keyword evidence="1" id="KW-1133">Transmembrane helix</keyword>